<evidence type="ECO:0000313" key="5">
    <source>
        <dbReference type="Proteomes" id="UP001488838"/>
    </source>
</evidence>
<evidence type="ECO:0000259" key="3">
    <source>
        <dbReference type="SMART" id="SM01166"/>
    </source>
</evidence>
<dbReference type="Gene3D" id="2.130.10.10">
    <property type="entry name" value="YVTN repeat-like/Quinoprotein amine dehydrogenase"/>
    <property type="match status" value="1"/>
</dbReference>
<dbReference type="Pfam" id="PF08953">
    <property type="entry name" value="DUF1899"/>
    <property type="match status" value="1"/>
</dbReference>
<keyword evidence="5" id="KW-1185">Reference proteome</keyword>
<reference evidence="4 5" key="1">
    <citation type="journal article" date="2023" name="bioRxiv">
        <title>Conserved and derived expression patterns and positive selection on dental genes reveal complex evolutionary context of ever-growing rodent molars.</title>
        <authorList>
            <person name="Calamari Z.T."/>
            <person name="Song A."/>
            <person name="Cohen E."/>
            <person name="Akter M."/>
            <person name="Roy R.D."/>
            <person name="Hallikas O."/>
            <person name="Christensen M.M."/>
            <person name="Li P."/>
            <person name="Marangoni P."/>
            <person name="Jernvall J."/>
            <person name="Klein O.D."/>
        </authorList>
    </citation>
    <scope>NUCLEOTIDE SEQUENCE [LARGE SCALE GENOMIC DNA]</scope>
    <source>
        <strain evidence="4">V071</strain>
    </source>
</reference>
<dbReference type="GO" id="GO:0051015">
    <property type="term" value="F:actin filament binding"/>
    <property type="evidence" value="ECO:0007669"/>
    <property type="project" value="TreeGrafter"/>
</dbReference>
<dbReference type="InterPro" id="IPR015048">
    <property type="entry name" value="DUF1899"/>
</dbReference>
<evidence type="ECO:0000256" key="2">
    <source>
        <dbReference type="ARBA" id="ARBA00022737"/>
    </source>
</evidence>
<keyword evidence="2" id="KW-0677">Repeat</keyword>
<comment type="caution">
    <text evidence="4">The sequence shown here is derived from an EMBL/GenBank/DDBJ whole genome shotgun (WGS) entry which is preliminary data.</text>
</comment>
<dbReference type="InterPro" id="IPR015943">
    <property type="entry name" value="WD40/YVTN_repeat-like_dom_sf"/>
</dbReference>
<organism evidence="4 5">
    <name type="scientific">Myodes glareolus</name>
    <name type="common">Bank vole</name>
    <name type="synonym">Clethrionomys glareolus</name>
    <dbReference type="NCBI Taxonomy" id="447135"/>
    <lineage>
        <taxon>Eukaryota</taxon>
        <taxon>Metazoa</taxon>
        <taxon>Chordata</taxon>
        <taxon>Craniata</taxon>
        <taxon>Vertebrata</taxon>
        <taxon>Euteleostomi</taxon>
        <taxon>Mammalia</taxon>
        <taxon>Eutheria</taxon>
        <taxon>Euarchontoglires</taxon>
        <taxon>Glires</taxon>
        <taxon>Rodentia</taxon>
        <taxon>Myomorpha</taxon>
        <taxon>Muroidea</taxon>
        <taxon>Cricetidae</taxon>
        <taxon>Arvicolinae</taxon>
        <taxon>Myodes</taxon>
    </lineage>
</organism>
<name>A0AAW0HFZ2_MYOGA</name>
<accession>A0AAW0HFZ2</accession>
<dbReference type="PANTHER" id="PTHR10856:SF2">
    <property type="entry name" value="CORONIN-2A"/>
    <property type="match status" value="1"/>
</dbReference>
<feature type="domain" description="DUF1899" evidence="3">
    <location>
        <begin position="9"/>
        <end position="69"/>
    </location>
</feature>
<evidence type="ECO:0000256" key="1">
    <source>
        <dbReference type="ARBA" id="ARBA00022574"/>
    </source>
</evidence>
<dbReference type="PANTHER" id="PTHR10856">
    <property type="entry name" value="CORONIN"/>
    <property type="match status" value="1"/>
</dbReference>
<dbReference type="InterPro" id="IPR015505">
    <property type="entry name" value="Coronin"/>
</dbReference>
<dbReference type="AlphaFoldDB" id="A0AAW0HFZ2"/>
<dbReference type="SMART" id="SM01166">
    <property type="entry name" value="DUF1899"/>
    <property type="match status" value="1"/>
</dbReference>
<evidence type="ECO:0000313" key="4">
    <source>
        <dbReference type="EMBL" id="KAK7801603.1"/>
    </source>
</evidence>
<dbReference type="EMBL" id="JBBHLL010000496">
    <property type="protein sequence ID" value="KAK7801603.1"/>
    <property type="molecule type" value="Genomic_DNA"/>
</dbReference>
<keyword evidence="1" id="KW-0853">WD repeat</keyword>
<gene>
    <name evidence="4" type="ORF">U0070_013139</name>
</gene>
<dbReference type="Proteomes" id="UP001488838">
    <property type="component" value="Unassembled WGS sequence"/>
</dbReference>
<sequence>MSWYGQDCSFKSGHVYSEPASKENCYNSVAITHNTHDNHFCVVNPDFVAVVTERTVKGPSPSSPLHQMGKLDPHYPEVCGHRGNILGIK</sequence>
<protein>
    <recommendedName>
        <fullName evidence="3">DUF1899 domain-containing protein</fullName>
    </recommendedName>
</protein>
<proteinExistence type="predicted"/>